<dbReference type="AlphaFoldDB" id="A9IMZ0"/>
<evidence type="ECO:0008006" key="9">
    <source>
        <dbReference type="Google" id="ProtNLM"/>
    </source>
</evidence>
<evidence type="ECO:0000256" key="6">
    <source>
        <dbReference type="SAM" id="Phobius"/>
    </source>
</evidence>
<sequence>MRRLLPACSTDPPGGAEQRLSLRVIAGILVLGLLYLASPVFIPLAFALFTIALVAPLQRALAGRMPAPLASILTLAVTAGCVAAFLLLAGWGFGLIAQWIFGNAGRFQRLLSMETEGMHRHGGMVLRLFVDNVNAAWLLRAVQELALKINSMLGLSFLTIIFVALGLFELDEAPGRLRKALGASRGRRWTAAAAEVAAKLRRYMIIRTVASVLTGLSVWLFTIYAGLELASAWGGLAFLLNYIPFLGPLVATVFPALFAYVQYESLQASLAVFLSLNFIQVIYGCYLEPRLAGSAFSLSPLMVMLAVFFWGLVWGIPGTFIGVPLLITATAVFGAMSPAAKRQGVLPRARGRRQACE</sequence>
<dbReference type="GO" id="GO:0055085">
    <property type="term" value="P:transmembrane transport"/>
    <property type="evidence" value="ECO:0007669"/>
    <property type="project" value="TreeGrafter"/>
</dbReference>
<feature type="transmembrane region" description="Helical" evidence="6">
    <location>
        <begin position="44"/>
        <end position="61"/>
    </location>
</feature>
<keyword evidence="8" id="KW-1185">Reference proteome</keyword>
<dbReference type="STRING" id="94624.Bpet2425"/>
<feature type="transmembrane region" description="Helical" evidence="6">
    <location>
        <begin position="73"/>
        <end position="101"/>
    </location>
</feature>
<name>A9IMZ0_BORPD</name>
<feature type="transmembrane region" description="Helical" evidence="6">
    <location>
        <begin position="266"/>
        <end position="286"/>
    </location>
</feature>
<accession>A9IMZ0</accession>
<dbReference type="eggNOG" id="COG0628">
    <property type="taxonomic scope" value="Bacteria"/>
</dbReference>
<feature type="transmembrane region" description="Helical" evidence="6">
    <location>
        <begin position="151"/>
        <end position="168"/>
    </location>
</feature>
<dbReference type="InterPro" id="IPR002549">
    <property type="entry name" value="AI-2E-like"/>
</dbReference>
<feature type="transmembrane region" description="Helical" evidence="6">
    <location>
        <begin position="293"/>
        <end position="313"/>
    </location>
</feature>
<gene>
    <name evidence="7" type="ordered locus">Bpet2425</name>
</gene>
<evidence type="ECO:0000256" key="2">
    <source>
        <dbReference type="ARBA" id="ARBA00009773"/>
    </source>
</evidence>
<evidence type="ECO:0000256" key="4">
    <source>
        <dbReference type="ARBA" id="ARBA00022989"/>
    </source>
</evidence>
<evidence type="ECO:0000256" key="5">
    <source>
        <dbReference type="ARBA" id="ARBA00023136"/>
    </source>
</evidence>
<keyword evidence="5 6" id="KW-0472">Membrane</keyword>
<proteinExistence type="inferred from homology"/>
<evidence type="ECO:0000313" key="7">
    <source>
        <dbReference type="EMBL" id="CAP42767.1"/>
    </source>
</evidence>
<protein>
    <recommendedName>
        <fullName evidence="9">AI-2E family transporter</fullName>
    </recommendedName>
</protein>
<feature type="transmembrane region" description="Helical" evidence="6">
    <location>
        <begin position="239"/>
        <end position="260"/>
    </location>
</feature>
<feature type="transmembrane region" description="Helical" evidence="6">
    <location>
        <begin position="204"/>
        <end position="227"/>
    </location>
</feature>
<dbReference type="EMBL" id="AM902716">
    <property type="protein sequence ID" value="CAP42767.1"/>
    <property type="molecule type" value="Genomic_DNA"/>
</dbReference>
<feature type="transmembrane region" description="Helical" evidence="6">
    <location>
        <begin position="319"/>
        <end position="340"/>
    </location>
</feature>
<comment type="similarity">
    <text evidence="2">Belongs to the autoinducer-2 exporter (AI-2E) (TC 2.A.86) family.</text>
</comment>
<keyword evidence="4 6" id="KW-1133">Transmembrane helix</keyword>
<dbReference type="PANTHER" id="PTHR21716:SF64">
    <property type="entry name" value="AI-2 TRANSPORT PROTEIN TQSA"/>
    <property type="match status" value="1"/>
</dbReference>
<reference evidence="7 8" key="1">
    <citation type="journal article" date="2008" name="BMC Genomics">
        <title>The missing link: Bordetella petrii is endowed with both the metabolic versatility of environmental bacteria and virulence traits of pathogenic Bordetellae.</title>
        <authorList>
            <person name="Gross R."/>
            <person name="Guzman C.A."/>
            <person name="Sebaihia M."/>
            <person name="Martins Dos Santos V.A."/>
            <person name="Pieper D.H."/>
            <person name="Koebnik R."/>
            <person name="Lechner M."/>
            <person name="Bartels D."/>
            <person name="Buhrmester J."/>
            <person name="Choudhuri J.V."/>
            <person name="Ebensen T."/>
            <person name="Gaigalat L."/>
            <person name="Herrmann S."/>
            <person name="Khachane A.N."/>
            <person name="Larisch C."/>
            <person name="Link S."/>
            <person name="Linke B."/>
            <person name="Meyer F."/>
            <person name="Mormann S."/>
            <person name="Nakunst D."/>
            <person name="Rueckert C."/>
            <person name="Schneiker-Bekel S."/>
            <person name="Schulze K."/>
            <person name="Vorhoelter F.J."/>
            <person name="Yevsa T."/>
            <person name="Engle J.T."/>
            <person name="Goldman W.E."/>
            <person name="Puehler A."/>
            <person name="Goebel U.B."/>
            <person name="Goesmann A."/>
            <person name="Bloecker H."/>
            <person name="Kaiser O."/>
            <person name="Martinez-Arias R."/>
        </authorList>
    </citation>
    <scope>NUCLEOTIDE SEQUENCE [LARGE SCALE GENOMIC DNA]</scope>
    <source>
        <strain evidence="8">ATCC BAA-461 / DSM 12804 / CCUG 43448 / CIP 107267 / Se-1111R</strain>
    </source>
</reference>
<evidence type="ECO:0000313" key="8">
    <source>
        <dbReference type="Proteomes" id="UP000001225"/>
    </source>
</evidence>
<evidence type="ECO:0000256" key="1">
    <source>
        <dbReference type="ARBA" id="ARBA00004141"/>
    </source>
</evidence>
<evidence type="ECO:0000256" key="3">
    <source>
        <dbReference type="ARBA" id="ARBA00022692"/>
    </source>
</evidence>
<dbReference type="GO" id="GO:0016020">
    <property type="term" value="C:membrane"/>
    <property type="evidence" value="ECO:0007669"/>
    <property type="project" value="UniProtKB-SubCell"/>
</dbReference>
<dbReference type="Pfam" id="PF01594">
    <property type="entry name" value="AI-2E_transport"/>
    <property type="match status" value="1"/>
</dbReference>
<organism evidence="7 8">
    <name type="scientific">Bordetella petrii (strain ATCC BAA-461 / DSM 12804 / CCUG 43448 / CIP 107267 / Se-1111R)</name>
    <dbReference type="NCBI Taxonomy" id="340100"/>
    <lineage>
        <taxon>Bacteria</taxon>
        <taxon>Pseudomonadati</taxon>
        <taxon>Pseudomonadota</taxon>
        <taxon>Betaproteobacteria</taxon>
        <taxon>Burkholderiales</taxon>
        <taxon>Alcaligenaceae</taxon>
        <taxon>Bordetella</taxon>
    </lineage>
</organism>
<keyword evidence="3 6" id="KW-0812">Transmembrane</keyword>
<dbReference type="PANTHER" id="PTHR21716">
    <property type="entry name" value="TRANSMEMBRANE PROTEIN"/>
    <property type="match status" value="1"/>
</dbReference>
<dbReference type="Proteomes" id="UP000001225">
    <property type="component" value="Chromosome"/>
</dbReference>
<dbReference type="KEGG" id="bpt:Bpet2425"/>
<comment type="subcellular location">
    <subcellularLocation>
        <location evidence="1">Membrane</location>
        <topology evidence="1">Multi-pass membrane protein</topology>
    </subcellularLocation>
</comment>